<dbReference type="Gene3D" id="3.40.50.720">
    <property type="entry name" value="NAD(P)-binding Rossmann-like Domain"/>
    <property type="match status" value="1"/>
</dbReference>
<feature type="domain" description="NAD-dependent epimerase/dehydratase" evidence="2">
    <location>
        <begin position="24"/>
        <end position="230"/>
    </location>
</feature>
<gene>
    <name evidence="3" type="ORF">LCGC14_1593880</name>
</gene>
<comment type="caution">
    <text evidence="3">The sequence shown here is derived from an EMBL/GenBank/DDBJ whole genome shotgun (WGS) entry which is preliminary data.</text>
</comment>
<feature type="non-terminal residue" evidence="3">
    <location>
        <position position="1"/>
    </location>
</feature>
<sequence length="307" mass="34561">NTRAGFKDEVRDYNLRFLEGIGVPTIVADILDAKMLKKAMHHCNLVAHCAAQPAMTIAIENPHLDLMTNVVGTFNVLEAARYWNTAVINCSTIHVYGNNINEGLVELDTRLALSARDAEMINETYPILNGKLSPLHASKRATELYIQTYIDTYNLPAANFRLTGIYGPRQFGGEDHGWVANFTIRTMFNRPIKIFGTDKQVRDILYVKDAAQAFYDWITNDCPPGTYNIGGGNATSKSIGELLGLLKDLVGNESEAELLPKRHGDLWWFISDYTKAKDAFGWTPVVFPYVGVQELINWVEQERRLFE</sequence>
<dbReference type="InterPro" id="IPR001509">
    <property type="entry name" value="Epimerase_deHydtase"/>
</dbReference>
<name>A0A0F9ID69_9ZZZZ</name>
<dbReference type="InterPro" id="IPR036291">
    <property type="entry name" value="NAD(P)-bd_dom_sf"/>
</dbReference>
<dbReference type="SUPFAM" id="SSF51735">
    <property type="entry name" value="NAD(P)-binding Rossmann-fold domains"/>
    <property type="match status" value="1"/>
</dbReference>
<evidence type="ECO:0000313" key="3">
    <source>
        <dbReference type="EMBL" id="KKM25551.1"/>
    </source>
</evidence>
<comment type="similarity">
    <text evidence="1">Belongs to the NAD(P)-dependent epimerase/dehydratase family.</text>
</comment>
<organism evidence="3">
    <name type="scientific">marine sediment metagenome</name>
    <dbReference type="NCBI Taxonomy" id="412755"/>
    <lineage>
        <taxon>unclassified sequences</taxon>
        <taxon>metagenomes</taxon>
        <taxon>ecological metagenomes</taxon>
    </lineage>
</organism>
<accession>A0A0F9ID69</accession>
<dbReference type="PANTHER" id="PTHR43000">
    <property type="entry name" value="DTDP-D-GLUCOSE 4,6-DEHYDRATASE-RELATED"/>
    <property type="match status" value="1"/>
</dbReference>
<dbReference type="EMBL" id="LAZR01012694">
    <property type="protein sequence ID" value="KKM25551.1"/>
    <property type="molecule type" value="Genomic_DNA"/>
</dbReference>
<dbReference type="AlphaFoldDB" id="A0A0F9ID69"/>
<reference evidence="3" key="1">
    <citation type="journal article" date="2015" name="Nature">
        <title>Complex archaea that bridge the gap between prokaryotes and eukaryotes.</title>
        <authorList>
            <person name="Spang A."/>
            <person name="Saw J.H."/>
            <person name="Jorgensen S.L."/>
            <person name="Zaremba-Niedzwiedzka K."/>
            <person name="Martijn J."/>
            <person name="Lind A.E."/>
            <person name="van Eijk R."/>
            <person name="Schleper C."/>
            <person name="Guy L."/>
            <person name="Ettema T.J."/>
        </authorList>
    </citation>
    <scope>NUCLEOTIDE SEQUENCE</scope>
</reference>
<proteinExistence type="inferred from homology"/>
<protein>
    <recommendedName>
        <fullName evidence="2">NAD-dependent epimerase/dehydratase domain-containing protein</fullName>
    </recommendedName>
</protein>
<dbReference type="Pfam" id="PF01370">
    <property type="entry name" value="Epimerase"/>
    <property type="match status" value="1"/>
</dbReference>
<evidence type="ECO:0000256" key="1">
    <source>
        <dbReference type="ARBA" id="ARBA00007637"/>
    </source>
</evidence>
<evidence type="ECO:0000259" key="2">
    <source>
        <dbReference type="Pfam" id="PF01370"/>
    </source>
</evidence>